<dbReference type="GeneID" id="22577724"/>
<evidence type="ECO:0000313" key="3">
    <source>
        <dbReference type="EMBL" id="AIO00880.1"/>
    </source>
</evidence>
<name>A0A088S005_LEIPA</name>
<reference evidence="3 4" key="1">
    <citation type="journal article" date="2015" name="Sci. Rep.">
        <title>The genome of Leishmania panamensis: insights into genomics of the L. (Viannia) subgenus.</title>
        <authorList>
            <person name="Llanes A."/>
            <person name="Restrepo C.M."/>
            <person name="Vecchio G.D."/>
            <person name="Anguizola F.J."/>
            <person name="Lleonart R."/>
        </authorList>
    </citation>
    <scope>NUCLEOTIDE SEQUENCE [LARGE SCALE GENOMIC DNA]</scope>
    <source>
        <strain evidence="3 4">MHOM/PA/94/PSC-1</strain>
    </source>
</reference>
<dbReference type="Proteomes" id="UP000063063">
    <property type="component" value="Chromosome 31"/>
</dbReference>
<dbReference type="RefSeq" id="XP_010701680.1">
    <property type="nucleotide sequence ID" value="XM_010703378.1"/>
</dbReference>
<dbReference type="eggNOG" id="KOG0714">
    <property type="taxonomic scope" value="Eukaryota"/>
</dbReference>
<evidence type="ECO:0000259" key="2">
    <source>
        <dbReference type="PROSITE" id="PS50076"/>
    </source>
</evidence>
<keyword evidence="1" id="KW-0472">Membrane</keyword>
<feature type="transmembrane region" description="Helical" evidence="1">
    <location>
        <begin position="119"/>
        <end position="141"/>
    </location>
</feature>
<dbReference type="PANTHER" id="PTHR24074">
    <property type="entry name" value="CO-CHAPERONE PROTEIN DJLA"/>
    <property type="match status" value="1"/>
</dbReference>
<dbReference type="InterPro" id="IPR001623">
    <property type="entry name" value="DnaJ_domain"/>
</dbReference>
<gene>
    <name evidence="3" type="ORF">LPMP_312980</name>
</gene>
<proteinExistence type="predicted"/>
<feature type="domain" description="J" evidence="2">
    <location>
        <begin position="18"/>
        <end position="84"/>
    </location>
</feature>
<keyword evidence="1" id="KW-1133">Transmembrane helix</keyword>
<dbReference type="AlphaFoldDB" id="A0A088S005"/>
<dbReference type="PRINTS" id="PR00625">
    <property type="entry name" value="JDOMAIN"/>
</dbReference>
<evidence type="ECO:0000313" key="4">
    <source>
        <dbReference type="Proteomes" id="UP000063063"/>
    </source>
</evidence>
<dbReference type="VEuPathDB" id="TriTrypDB:LPMP_312980"/>
<dbReference type="InterPro" id="IPR036869">
    <property type="entry name" value="J_dom_sf"/>
</dbReference>
<dbReference type="KEGG" id="lpan:LPMP_312980"/>
<protein>
    <submittedName>
        <fullName evidence="3">Chaperon protein, putative</fullName>
    </submittedName>
</protein>
<accession>A0A088S005</accession>
<sequence length="217" mass="23976">MHRFSRRLLGAAGIGPFDPYKILGVSPGASKEEIKRAYHRLALRFHPDSGAEGNSERFAAVNEAYEAVKDGKWKDAAQQQQKAGAQSGGGGWDPKRRMYVYEQPGSTTDGYVSGDTEKYLRFFMIGCFLFIFVRVSLFFFLPAKKHDGRQESAPGQECSDGSVPLGSFGGQETTFAPSLANVASGYRSGSVHADEEMEYKWVENNTSTSMKDPLSYR</sequence>
<keyword evidence="4" id="KW-1185">Reference proteome</keyword>
<dbReference type="VEuPathDB" id="TriTrypDB:LPAL13_310038200"/>
<evidence type="ECO:0000256" key="1">
    <source>
        <dbReference type="SAM" id="Phobius"/>
    </source>
</evidence>
<dbReference type="InterPro" id="IPR050817">
    <property type="entry name" value="DjlA_DnaK_co-chaperone"/>
</dbReference>
<organism evidence="3 4">
    <name type="scientific">Leishmania panamensis</name>
    <dbReference type="NCBI Taxonomy" id="5679"/>
    <lineage>
        <taxon>Eukaryota</taxon>
        <taxon>Discoba</taxon>
        <taxon>Euglenozoa</taxon>
        <taxon>Kinetoplastea</taxon>
        <taxon>Metakinetoplastina</taxon>
        <taxon>Trypanosomatida</taxon>
        <taxon>Trypanosomatidae</taxon>
        <taxon>Leishmaniinae</taxon>
        <taxon>Leishmania</taxon>
        <taxon>Leishmania guyanensis species complex</taxon>
    </lineage>
</organism>
<dbReference type="SUPFAM" id="SSF46565">
    <property type="entry name" value="Chaperone J-domain"/>
    <property type="match status" value="1"/>
</dbReference>
<dbReference type="EMBL" id="CP009400">
    <property type="protein sequence ID" value="AIO00880.1"/>
    <property type="molecule type" value="Genomic_DNA"/>
</dbReference>
<keyword evidence="1" id="KW-0812">Transmembrane</keyword>
<dbReference type="OrthoDB" id="445556at2759"/>
<dbReference type="Gene3D" id="1.10.287.110">
    <property type="entry name" value="DnaJ domain"/>
    <property type="match status" value="1"/>
</dbReference>
<dbReference type="CDD" id="cd06257">
    <property type="entry name" value="DnaJ"/>
    <property type="match status" value="1"/>
</dbReference>
<dbReference type="Pfam" id="PF00226">
    <property type="entry name" value="DnaJ"/>
    <property type="match status" value="1"/>
</dbReference>
<dbReference type="PROSITE" id="PS50076">
    <property type="entry name" value="DNAJ_2"/>
    <property type="match status" value="1"/>
</dbReference>
<dbReference type="SMART" id="SM00271">
    <property type="entry name" value="DnaJ"/>
    <property type="match status" value="1"/>
</dbReference>